<evidence type="ECO:0000256" key="2">
    <source>
        <dbReference type="SAM" id="SignalP"/>
    </source>
</evidence>
<accession>A0ABT5K8V3</accession>
<keyword evidence="1" id="KW-0812">Transmembrane</keyword>
<name>A0ABT5K8V3_9BURK</name>
<keyword evidence="1" id="KW-0472">Membrane</keyword>
<sequence length="319" mass="34867">MMLRLFKNLLAGLMLLALLPGAAQAHEMSMAEMQLREMARGEFFWQWTASEKRAPAEVLKPVWPDNCEVEGNVLHCGAAGLSGRMAMDGVGQAYSAVMVKVFWLDGQTRVYTLTAGQPSVQLFGSADDQRGMGEIARAYTLLGVEHILAGVDHLLFVIAMLMLVGFNRRLIWTISAFTLAHSLTLASSAVGWLVLRPPPVEAAIALSIVLVAAEALHSRQTIARRWPALVAFLFGLVHGLGFAGALKEIGLPDQHLLIALLTFNLGVEIGQLMTVAAAYVLWRLTARWPWAAKARTVLLYMIGAMAAYWSLLRITTIFA</sequence>
<evidence type="ECO:0000256" key="1">
    <source>
        <dbReference type="SAM" id="Phobius"/>
    </source>
</evidence>
<feature type="signal peptide" evidence="2">
    <location>
        <begin position="1"/>
        <end position="25"/>
    </location>
</feature>
<keyword evidence="4" id="KW-1185">Reference proteome</keyword>
<proteinExistence type="predicted"/>
<gene>
    <name evidence="3" type="ORF">PRZ03_02170</name>
</gene>
<organism evidence="3 4">
    <name type="scientific">Roseateles albus</name>
    <dbReference type="NCBI Taxonomy" id="2987525"/>
    <lineage>
        <taxon>Bacteria</taxon>
        <taxon>Pseudomonadati</taxon>
        <taxon>Pseudomonadota</taxon>
        <taxon>Betaproteobacteria</taxon>
        <taxon>Burkholderiales</taxon>
        <taxon>Sphaerotilaceae</taxon>
        <taxon>Roseateles</taxon>
    </lineage>
</organism>
<comment type="caution">
    <text evidence="3">The sequence shown here is derived from an EMBL/GenBank/DDBJ whole genome shotgun (WGS) entry which is preliminary data.</text>
</comment>
<keyword evidence="2" id="KW-0732">Signal</keyword>
<feature type="chain" id="PRO_5045053831" evidence="2">
    <location>
        <begin position="26"/>
        <end position="319"/>
    </location>
</feature>
<protein>
    <submittedName>
        <fullName evidence="3">HupE/UreJ family protein</fullName>
    </submittedName>
</protein>
<dbReference type="Proteomes" id="UP001221189">
    <property type="component" value="Unassembled WGS sequence"/>
</dbReference>
<dbReference type="InterPro" id="IPR032809">
    <property type="entry name" value="Put_HupE_UreJ"/>
</dbReference>
<feature type="transmembrane region" description="Helical" evidence="1">
    <location>
        <begin position="200"/>
        <end position="216"/>
    </location>
</feature>
<dbReference type="EMBL" id="JAQQXT010000001">
    <property type="protein sequence ID" value="MDC8770361.1"/>
    <property type="molecule type" value="Genomic_DNA"/>
</dbReference>
<feature type="transmembrane region" description="Helical" evidence="1">
    <location>
        <begin position="258"/>
        <end position="282"/>
    </location>
</feature>
<feature type="transmembrane region" description="Helical" evidence="1">
    <location>
        <begin position="147"/>
        <end position="164"/>
    </location>
</feature>
<evidence type="ECO:0000313" key="3">
    <source>
        <dbReference type="EMBL" id="MDC8770361.1"/>
    </source>
</evidence>
<dbReference type="RefSeq" id="WP_273598811.1">
    <property type="nucleotide sequence ID" value="NZ_JAQQXT010000001.1"/>
</dbReference>
<feature type="transmembrane region" description="Helical" evidence="1">
    <location>
        <begin position="294"/>
        <end position="312"/>
    </location>
</feature>
<keyword evidence="1" id="KW-1133">Transmembrane helix</keyword>
<feature type="transmembrane region" description="Helical" evidence="1">
    <location>
        <begin position="228"/>
        <end position="246"/>
    </location>
</feature>
<evidence type="ECO:0000313" key="4">
    <source>
        <dbReference type="Proteomes" id="UP001221189"/>
    </source>
</evidence>
<reference evidence="3 4" key="1">
    <citation type="submission" date="2022-10" db="EMBL/GenBank/DDBJ databases">
        <title>Paucibacter sp. hw1 Genome sequencing.</title>
        <authorList>
            <person name="Park S."/>
        </authorList>
    </citation>
    <scope>NUCLEOTIDE SEQUENCE [LARGE SCALE GENOMIC DNA]</scope>
    <source>
        <strain evidence="4">hw1</strain>
    </source>
</reference>
<dbReference type="Pfam" id="PF13795">
    <property type="entry name" value="HupE_UreJ_2"/>
    <property type="match status" value="1"/>
</dbReference>
<feature type="transmembrane region" description="Helical" evidence="1">
    <location>
        <begin position="171"/>
        <end position="194"/>
    </location>
</feature>